<dbReference type="AlphaFoldDB" id="A1WWU0"/>
<reference evidence="2" key="1">
    <citation type="submission" date="2006-12" db="EMBL/GenBank/DDBJ databases">
        <title>Complete sequence of Halorhodospira halophila SL1.</title>
        <authorList>
            <consortium name="US DOE Joint Genome Institute"/>
            <person name="Copeland A."/>
            <person name="Lucas S."/>
            <person name="Lapidus A."/>
            <person name="Barry K."/>
            <person name="Detter J.C."/>
            <person name="Glavina del Rio T."/>
            <person name="Hammon N."/>
            <person name="Israni S."/>
            <person name="Dalin E."/>
            <person name="Tice H."/>
            <person name="Pitluck S."/>
            <person name="Saunders E."/>
            <person name="Brettin T."/>
            <person name="Bruce D."/>
            <person name="Han C."/>
            <person name="Tapia R."/>
            <person name="Schmutz J."/>
            <person name="Larimer F."/>
            <person name="Land M."/>
            <person name="Hauser L."/>
            <person name="Kyrpides N."/>
            <person name="Mikhailova N."/>
            <person name="Hoff W."/>
            <person name="Richardson P."/>
        </authorList>
    </citation>
    <scope>NUCLEOTIDE SEQUENCE [LARGE SCALE GENOMIC DNA]</scope>
    <source>
        <strain evidence="2">DSM 244 / SL1</strain>
    </source>
</reference>
<gene>
    <name evidence="1" type="ordered locus">Hhal_1385</name>
</gene>
<dbReference type="Proteomes" id="UP000000647">
    <property type="component" value="Chromosome"/>
</dbReference>
<name>A1WWU0_HALHL</name>
<accession>A1WWU0</accession>
<dbReference type="RefSeq" id="WP_011814174.1">
    <property type="nucleotide sequence ID" value="NC_008789.1"/>
</dbReference>
<keyword evidence="2" id="KW-1185">Reference proteome</keyword>
<dbReference type="EMBL" id="CP000544">
    <property type="protein sequence ID" value="ABM62152.1"/>
    <property type="molecule type" value="Genomic_DNA"/>
</dbReference>
<dbReference type="HOGENOM" id="CLU_1529429_0_0_6"/>
<sequence>MSEYEQNVNTEEHSDPRALSISEIVEQMRIVRVRYTLADTSAYVRYLPRFDPQPEDLTVHVDPFAEHHEGAEITGEFRLPELVNELIHAYIRVHVFASREQRNYFVGGFDNALTQLDFVGGGFGFNRLWITVGTTNIGVPVCIYLGQRTAVNRQPTVSLVDHRESSRGDVVYRAVGGYGDHVGEEYF</sequence>
<protein>
    <submittedName>
        <fullName evidence="1">Uncharacterized protein</fullName>
    </submittedName>
</protein>
<evidence type="ECO:0000313" key="2">
    <source>
        <dbReference type="Proteomes" id="UP000000647"/>
    </source>
</evidence>
<dbReference type="eggNOG" id="ENOG503155K">
    <property type="taxonomic scope" value="Bacteria"/>
</dbReference>
<dbReference type="STRING" id="349124.Hhal_1385"/>
<evidence type="ECO:0000313" key="1">
    <source>
        <dbReference type="EMBL" id="ABM62152.1"/>
    </source>
</evidence>
<reference evidence="1 2" key="2">
    <citation type="journal article" date="2013" name="Stand. Genomic Sci.">
        <title>Complete genome sequence of Halorhodospira halophila SL1.</title>
        <authorList>
            <person name="Challacombe J.F."/>
            <person name="Majid S."/>
            <person name="Deole R."/>
            <person name="Brettin T.S."/>
            <person name="Bruce D."/>
            <person name="Delano S.F."/>
            <person name="Detter J.C."/>
            <person name="Gleasner C.D."/>
            <person name="Han C.S."/>
            <person name="Misra M."/>
            <person name="Reitenga K.G."/>
            <person name="Mikhailova N."/>
            <person name="Woyke T."/>
            <person name="Pitluck S."/>
            <person name="Nolan M."/>
            <person name="Land M.L."/>
            <person name="Saunders E."/>
            <person name="Tapia R."/>
            <person name="Lapidus A."/>
            <person name="Ivanova N."/>
            <person name="Hoff W.D."/>
        </authorList>
    </citation>
    <scope>NUCLEOTIDE SEQUENCE [LARGE SCALE GENOMIC DNA]</scope>
    <source>
        <strain evidence="2">DSM 244 / SL1</strain>
    </source>
</reference>
<organism evidence="1 2">
    <name type="scientific">Halorhodospira halophila (strain DSM 244 / SL1)</name>
    <name type="common">Ectothiorhodospira halophila (strain DSM 244 / SL1)</name>
    <dbReference type="NCBI Taxonomy" id="349124"/>
    <lineage>
        <taxon>Bacteria</taxon>
        <taxon>Pseudomonadati</taxon>
        <taxon>Pseudomonadota</taxon>
        <taxon>Gammaproteobacteria</taxon>
        <taxon>Chromatiales</taxon>
        <taxon>Ectothiorhodospiraceae</taxon>
        <taxon>Halorhodospira</taxon>
    </lineage>
</organism>
<dbReference type="KEGG" id="hha:Hhal_1385"/>
<proteinExistence type="predicted"/>